<sequence length="192" mass="22684">MAFEQCQQIHACMSDFHSPWFIAGGWAIDLFLGKETRSHSDIEIGIFRDDQETLKAYLSGWSLKKAVKGQLEEWDDGFLALPIHEIHGWNQKEELSLEILLNEREAEHWKFRRDRAITRSLQSVWSFTASGIPYLSPEIVLLYKVKNTQEKDESDFFAVLDFLNEEKKRWLYESIKMHKPEHPWANLLMKQE</sequence>
<dbReference type="RefSeq" id="WP_300986400.1">
    <property type="nucleotide sequence ID" value="NZ_CP129236.1"/>
</dbReference>
<gene>
    <name evidence="1" type="ORF">QWY14_11205</name>
</gene>
<dbReference type="Pfam" id="PF10706">
    <property type="entry name" value="Aminoglyc_resit"/>
    <property type="match status" value="1"/>
</dbReference>
<dbReference type="EMBL" id="JAUJWV010000001">
    <property type="protein sequence ID" value="MDN7242371.1"/>
    <property type="molecule type" value="Genomic_DNA"/>
</dbReference>
<proteinExistence type="predicted"/>
<evidence type="ECO:0008006" key="3">
    <source>
        <dbReference type="Google" id="ProtNLM"/>
    </source>
</evidence>
<dbReference type="InterPro" id="IPR019646">
    <property type="entry name" value="Aminoglyc_AdlTrfase"/>
</dbReference>
<comment type="caution">
    <text evidence="1">The sequence shown here is derived from an EMBL/GenBank/DDBJ whole genome shotgun (WGS) entry which is preliminary data.</text>
</comment>
<keyword evidence="2" id="KW-1185">Reference proteome</keyword>
<evidence type="ECO:0000313" key="2">
    <source>
        <dbReference type="Proteomes" id="UP001172055"/>
    </source>
</evidence>
<dbReference type="Gene3D" id="3.30.460.40">
    <property type="match status" value="1"/>
</dbReference>
<accession>A0ABT8N3A4</accession>
<organism evidence="1 2">
    <name type="scientific">Planococcus shixiaomingii</name>
    <dbReference type="NCBI Taxonomy" id="3058393"/>
    <lineage>
        <taxon>Bacteria</taxon>
        <taxon>Bacillati</taxon>
        <taxon>Bacillota</taxon>
        <taxon>Bacilli</taxon>
        <taxon>Bacillales</taxon>
        <taxon>Caryophanaceae</taxon>
        <taxon>Planococcus</taxon>
    </lineage>
</organism>
<protein>
    <recommendedName>
        <fullName evidence="3">Amino acid transporter</fullName>
    </recommendedName>
</protein>
<reference evidence="1 2" key="1">
    <citation type="submission" date="2023-06" db="EMBL/GenBank/DDBJ databases">
        <title>Novel species in genus Planococcus.</title>
        <authorList>
            <person name="Ning S."/>
        </authorList>
    </citation>
    <scope>NUCLEOTIDE SEQUENCE [LARGE SCALE GENOMIC DNA]</scope>
    <source>
        <strain evidence="1 2">N028</strain>
    </source>
</reference>
<name>A0ABT8N3A4_9BACL</name>
<dbReference type="Proteomes" id="UP001172055">
    <property type="component" value="Unassembled WGS sequence"/>
</dbReference>
<evidence type="ECO:0000313" key="1">
    <source>
        <dbReference type="EMBL" id="MDN7242371.1"/>
    </source>
</evidence>